<dbReference type="AlphaFoldDB" id="A0AAD7EC59"/>
<feature type="region of interest" description="Disordered" evidence="1">
    <location>
        <begin position="81"/>
        <end position="120"/>
    </location>
</feature>
<reference evidence="2" key="1">
    <citation type="submission" date="2023-03" db="EMBL/GenBank/DDBJ databases">
        <title>Massive genome expansion in bonnet fungi (Mycena s.s.) driven by repeated elements and novel gene families across ecological guilds.</title>
        <authorList>
            <consortium name="Lawrence Berkeley National Laboratory"/>
            <person name="Harder C.B."/>
            <person name="Miyauchi S."/>
            <person name="Viragh M."/>
            <person name="Kuo A."/>
            <person name="Thoen E."/>
            <person name="Andreopoulos B."/>
            <person name="Lu D."/>
            <person name="Skrede I."/>
            <person name="Drula E."/>
            <person name="Henrissat B."/>
            <person name="Morin E."/>
            <person name="Kohler A."/>
            <person name="Barry K."/>
            <person name="LaButti K."/>
            <person name="Morin E."/>
            <person name="Salamov A."/>
            <person name="Lipzen A."/>
            <person name="Mereny Z."/>
            <person name="Hegedus B."/>
            <person name="Baldrian P."/>
            <person name="Stursova M."/>
            <person name="Weitz H."/>
            <person name="Taylor A."/>
            <person name="Grigoriev I.V."/>
            <person name="Nagy L.G."/>
            <person name="Martin F."/>
            <person name="Kauserud H."/>
        </authorList>
    </citation>
    <scope>NUCLEOTIDE SEQUENCE</scope>
    <source>
        <strain evidence="2">CBHHK002</strain>
    </source>
</reference>
<protein>
    <submittedName>
        <fullName evidence="2">Uncharacterized protein</fullName>
    </submittedName>
</protein>
<sequence length="302" mass="33308">MDDTKLLASVTAAIHTGVCHRQPGNLPQVHPVQLRTFLGRSEPSITPLPVPPPRQPVRTRQLLKDDTEVIEILSSEDELEAEASLCPTSASSDPPEPPSPLLLPSSDPPDPLERSDDEVEGSGVILLSPTSWYDPNIISRAILGPAEINRQNKLQRVEYLKNIPPYFPVFREPMAIVIDMRDPKFDFYDKEGVLLAPDTIILDQNQESWATSSGGGDHHPTCLIFNGTKVKCRRSRHTCNGCYRCSELDPSLVNVIHFELDTSTRTNLKDVSAADVARRARSGSTASQAHADTPVESGWLHK</sequence>
<proteinExistence type="predicted"/>
<dbReference type="EMBL" id="JARIHO010000081">
    <property type="protein sequence ID" value="KAJ7309456.1"/>
    <property type="molecule type" value="Genomic_DNA"/>
</dbReference>
<feature type="region of interest" description="Disordered" evidence="1">
    <location>
        <begin position="279"/>
        <end position="302"/>
    </location>
</feature>
<dbReference type="Proteomes" id="UP001218218">
    <property type="component" value="Unassembled WGS sequence"/>
</dbReference>
<organism evidence="2 3">
    <name type="scientific">Mycena albidolilacea</name>
    <dbReference type="NCBI Taxonomy" id="1033008"/>
    <lineage>
        <taxon>Eukaryota</taxon>
        <taxon>Fungi</taxon>
        <taxon>Dikarya</taxon>
        <taxon>Basidiomycota</taxon>
        <taxon>Agaricomycotina</taxon>
        <taxon>Agaricomycetes</taxon>
        <taxon>Agaricomycetidae</taxon>
        <taxon>Agaricales</taxon>
        <taxon>Marasmiineae</taxon>
        <taxon>Mycenaceae</taxon>
        <taxon>Mycena</taxon>
    </lineage>
</organism>
<evidence type="ECO:0000313" key="2">
    <source>
        <dbReference type="EMBL" id="KAJ7309456.1"/>
    </source>
</evidence>
<accession>A0AAD7EC59</accession>
<evidence type="ECO:0000313" key="3">
    <source>
        <dbReference type="Proteomes" id="UP001218218"/>
    </source>
</evidence>
<feature type="compositionally biased region" description="Pro residues" evidence="1">
    <location>
        <begin position="94"/>
        <end position="109"/>
    </location>
</feature>
<comment type="caution">
    <text evidence="2">The sequence shown here is derived from an EMBL/GenBank/DDBJ whole genome shotgun (WGS) entry which is preliminary data.</text>
</comment>
<gene>
    <name evidence="2" type="ORF">DFH08DRAFT_974707</name>
</gene>
<name>A0AAD7EC59_9AGAR</name>
<evidence type="ECO:0000256" key="1">
    <source>
        <dbReference type="SAM" id="MobiDB-lite"/>
    </source>
</evidence>
<keyword evidence="3" id="KW-1185">Reference proteome</keyword>